<dbReference type="AlphaFoldDB" id="A0A5E4PFA9"/>
<evidence type="ECO:0000313" key="1">
    <source>
        <dbReference type="EMBL" id="VVC75123.1"/>
    </source>
</evidence>
<evidence type="ECO:0000313" key="2">
    <source>
        <dbReference type="Proteomes" id="UP000324194"/>
    </source>
</evidence>
<accession>A0A5E4PFA9</accession>
<keyword evidence="2" id="KW-1185">Reference proteome</keyword>
<name>A0A5E4PFA9_9COXI</name>
<protein>
    <submittedName>
        <fullName evidence="1">Uncharacterized protein</fullName>
    </submittedName>
</protein>
<dbReference type="OrthoDB" id="9942129at2"/>
<dbReference type="RefSeq" id="WP_148338139.1">
    <property type="nucleotide sequence ID" value="NZ_LR699119.1"/>
</dbReference>
<reference evidence="1 2" key="1">
    <citation type="submission" date="2019-08" db="EMBL/GenBank/DDBJ databases">
        <authorList>
            <person name="Guy L."/>
        </authorList>
    </citation>
    <scope>NUCLEOTIDE SEQUENCE [LARGE SCALE GENOMIC DNA]</scope>
    <source>
        <strain evidence="1 2">SGT-108</strain>
    </source>
</reference>
<dbReference type="EMBL" id="LR699119">
    <property type="protein sequence ID" value="VVC75123.1"/>
    <property type="molecule type" value="Genomic_DNA"/>
</dbReference>
<dbReference type="KEGG" id="asip:AQUSIP_03990"/>
<proteinExistence type="predicted"/>
<organism evidence="1 2">
    <name type="scientific">Aquicella siphonis</name>
    <dbReference type="NCBI Taxonomy" id="254247"/>
    <lineage>
        <taxon>Bacteria</taxon>
        <taxon>Pseudomonadati</taxon>
        <taxon>Pseudomonadota</taxon>
        <taxon>Gammaproteobacteria</taxon>
        <taxon>Legionellales</taxon>
        <taxon>Coxiellaceae</taxon>
        <taxon>Aquicella</taxon>
    </lineage>
</organism>
<dbReference type="Proteomes" id="UP000324194">
    <property type="component" value="Chromosome 1"/>
</dbReference>
<gene>
    <name evidence="1" type="ORF">AQUSIP_03990</name>
</gene>
<sequence length="73" mass="7291">MSDAVILAASVKTTLLEIAKQAGALGTGLQNAAPGDKSGTPNNSVSYLLSIADSLAKIANECDKISATPSKTS</sequence>